<evidence type="ECO:0000313" key="3">
    <source>
        <dbReference type="Proteomes" id="UP000319801"/>
    </source>
</evidence>
<feature type="region of interest" description="Disordered" evidence="1">
    <location>
        <begin position="98"/>
        <end position="123"/>
    </location>
</feature>
<proteinExistence type="predicted"/>
<gene>
    <name evidence="2" type="ORF">Baya_16953</name>
</gene>
<sequence>MMVFNPLACRLSGDAVAAAAAAAAGLPLSPVVCRDRAFIPLPLGSKAKHMSPGVVCFVLLRFILGLMVPARTGSVFLWTEARELRSDFTSCIHRRRAWSGEAPPTDSGSEATPREPPPGYASS</sequence>
<reference evidence="2 3" key="1">
    <citation type="journal article" date="2019" name="Genome Biol. Evol.">
        <title>Whole-Genome Sequencing of the Giant Devil Catfish, Bagarius yarrelli.</title>
        <authorList>
            <person name="Jiang W."/>
            <person name="Lv Y."/>
            <person name="Cheng L."/>
            <person name="Yang K."/>
            <person name="Chao B."/>
            <person name="Wang X."/>
            <person name="Li Y."/>
            <person name="Pan X."/>
            <person name="You X."/>
            <person name="Zhang Y."/>
            <person name="Yang J."/>
            <person name="Li J."/>
            <person name="Zhang X."/>
            <person name="Liu S."/>
            <person name="Sun C."/>
            <person name="Yang J."/>
            <person name="Shi Q."/>
        </authorList>
    </citation>
    <scope>NUCLEOTIDE SEQUENCE [LARGE SCALE GENOMIC DNA]</scope>
    <source>
        <strain evidence="2">JWS20170419001</strain>
        <tissue evidence="2">Muscle</tissue>
    </source>
</reference>
<organism evidence="2 3">
    <name type="scientific">Bagarius yarrelli</name>
    <name type="common">Goonch</name>
    <name type="synonym">Bagrus yarrelli</name>
    <dbReference type="NCBI Taxonomy" id="175774"/>
    <lineage>
        <taxon>Eukaryota</taxon>
        <taxon>Metazoa</taxon>
        <taxon>Chordata</taxon>
        <taxon>Craniata</taxon>
        <taxon>Vertebrata</taxon>
        <taxon>Euteleostomi</taxon>
        <taxon>Actinopterygii</taxon>
        <taxon>Neopterygii</taxon>
        <taxon>Teleostei</taxon>
        <taxon>Ostariophysi</taxon>
        <taxon>Siluriformes</taxon>
        <taxon>Sisoridae</taxon>
        <taxon>Sisorinae</taxon>
        <taxon>Bagarius</taxon>
    </lineage>
</organism>
<dbReference type="AlphaFoldDB" id="A0A556VWZ2"/>
<keyword evidence="3" id="KW-1185">Reference proteome</keyword>
<dbReference type="Proteomes" id="UP000319801">
    <property type="component" value="Unassembled WGS sequence"/>
</dbReference>
<evidence type="ECO:0000256" key="1">
    <source>
        <dbReference type="SAM" id="MobiDB-lite"/>
    </source>
</evidence>
<evidence type="ECO:0000313" key="2">
    <source>
        <dbReference type="EMBL" id="TUL60856.1"/>
    </source>
</evidence>
<accession>A0A556VWZ2</accession>
<comment type="caution">
    <text evidence="2">The sequence shown here is derived from an EMBL/GenBank/DDBJ whole genome shotgun (WGS) entry which is preliminary data.</text>
</comment>
<protein>
    <submittedName>
        <fullName evidence="2">Uncharacterized protein</fullName>
    </submittedName>
</protein>
<dbReference type="EMBL" id="VCAZ01000393">
    <property type="protein sequence ID" value="TUL60856.1"/>
    <property type="molecule type" value="Genomic_DNA"/>
</dbReference>
<feature type="compositionally biased region" description="Pro residues" evidence="1">
    <location>
        <begin position="114"/>
        <end position="123"/>
    </location>
</feature>
<name>A0A556VWZ2_BAGYA</name>